<dbReference type="KEGG" id="woc:BA177_10950"/>
<evidence type="ECO:0000313" key="3">
    <source>
        <dbReference type="Proteomes" id="UP000092695"/>
    </source>
</evidence>
<dbReference type="Pfam" id="PF07589">
    <property type="entry name" value="PEP-CTERM"/>
    <property type="match status" value="1"/>
</dbReference>
<proteinExistence type="predicted"/>
<gene>
    <name evidence="2" type="ORF">BA177_10950</name>
</gene>
<evidence type="ECO:0000259" key="1">
    <source>
        <dbReference type="Pfam" id="PF07589"/>
    </source>
</evidence>
<name>A0A193LGL3_9GAMM</name>
<dbReference type="EMBL" id="CP016268">
    <property type="protein sequence ID" value="ANO51652.1"/>
    <property type="molecule type" value="Genomic_DNA"/>
</dbReference>
<sequence>MLATFFTSLSHAELIDRGGGLIYDDVLDVTWLQDASYSGTSTGIDRRTQSDAAQWVDDLVYYDSVRDQYISDWRLPSTFNDPSSWGFDETGMSSELAFMYYVNLGYAANSSLSPSDPAPTSINYNPFQNLTYRGYWSGTLTDNPNRPDQVWSFHFHFGYQTFGGGEGDKMRIWAVRDGDVAVPEPGTLALLGLGLAGLGFSRRKKV</sequence>
<dbReference type="Proteomes" id="UP000092695">
    <property type="component" value="Chromosome"/>
</dbReference>
<keyword evidence="3" id="KW-1185">Reference proteome</keyword>
<reference evidence="2 3" key="1">
    <citation type="submission" date="2016-06" db="EMBL/GenBank/DDBJ databases">
        <title>Complete genome sequence of a deep-branching marine Gamma Proteobacterium Woeseia oceani type strain XK5.</title>
        <authorList>
            <person name="Mu D."/>
            <person name="Du Z."/>
        </authorList>
    </citation>
    <scope>NUCLEOTIDE SEQUENCE [LARGE SCALE GENOMIC DNA]</scope>
    <source>
        <strain evidence="2 3">XK5</strain>
    </source>
</reference>
<accession>A0A193LGL3</accession>
<dbReference type="InterPro" id="IPR013424">
    <property type="entry name" value="Ice-binding_C"/>
</dbReference>
<dbReference type="NCBIfam" id="TIGR02595">
    <property type="entry name" value="PEP_CTERM"/>
    <property type="match status" value="1"/>
</dbReference>
<evidence type="ECO:0000313" key="2">
    <source>
        <dbReference type="EMBL" id="ANO51652.1"/>
    </source>
</evidence>
<organism evidence="2 3">
    <name type="scientific">Woeseia oceani</name>
    <dbReference type="NCBI Taxonomy" id="1548547"/>
    <lineage>
        <taxon>Bacteria</taxon>
        <taxon>Pseudomonadati</taxon>
        <taxon>Pseudomonadota</taxon>
        <taxon>Gammaproteobacteria</taxon>
        <taxon>Woeseiales</taxon>
        <taxon>Woeseiaceae</taxon>
        <taxon>Woeseia</taxon>
    </lineage>
</organism>
<feature type="domain" description="Ice-binding protein C-terminal" evidence="1">
    <location>
        <begin position="181"/>
        <end position="203"/>
    </location>
</feature>
<dbReference type="STRING" id="1548547.BA177_10950"/>
<protein>
    <recommendedName>
        <fullName evidence="1">Ice-binding protein C-terminal domain-containing protein</fullName>
    </recommendedName>
</protein>
<dbReference type="AlphaFoldDB" id="A0A193LGL3"/>